<sequence>MPSRGSPSRRRAASWTTCRSASASPRPRSPPPPSSPRPAPPWRAVRRPRRRPRRRSSTWSSRRCRAARALRPSRWCAR</sequence>
<evidence type="ECO:0000313" key="2">
    <source>
        <dbReference type="EMBL" id="JAE36575.1"/>
    </source>
</evidence>
<feature type="compositionally biased region" description="Pro residues" evidence="1">
    <location>
        <begin position="27"/>
        <end position="41"/>
    </location>
</feature>
<feature type="compositionally biased region" description="Basic residues" evidence="1">
    <location>
        <begin position="44"/>
        <end position="65"/>
    </location>
</feature>
<dbReference type="EMBL" id="GBRH01161321">
    <property type="protein sequence ID" value="JAE36575.1"/>
    <property type="molecule type" value="Transcribed_RNA"/>
</dbReference>
<name>A0A0A9HHD7_ARUDO</name>
<proteinExistence type="predicted"/>
<reference evidence="2" key="1">
    <citation type="submission" date="2014-09" db="EMBL/GenBank/DDBJ databases">
        <authorList>
            <person name="Magalhaes I.L.F."/>
            <person name="Oliveira U."/>
            <person name="Santos F.R."/>
            <person name="Vidigal T.H.D.A."/>
            <person name="Brescovit A.D."/>
            <person name="Santos A.J."/>
        </authorList>
    </citation>
    <scope>NUCLEOTIDE SEQUENCE</scope>
    <source>
        <tissue evidence="2">Shoot tissue taken approximately 20 cm above the soil surface</tissue>
    </source>
</reference>
<protein>
    <submittedName>
        <fullName evidence="2">Uncharacterized protein</fullName>
    </submittedName>
</protein>
<dbReference type="AlphaFoldDB" id="A0A0A9HHD7"/>
<evidence type="ECO:0000256" key="1">
    <source>
        <dbReference type="SAM" id="MobiDB-lite"/>
    </source>
</evidence>
<organism evidence="2">
    <name type="scientific">Arundo donax</name>
    <name type="common">Giant reed</name>
    <name type="synonym">Donax arundinaceus</name>
    <dbReference type="NCBI Taxonomy" id="35708"/>
    <lineage>
        <taxon>Eukaryota</taxon>
        <taxon>Viridiplantae</taxon>
        <taxon>Streptophyta</taxon>
        <taxon>Embryophyta</taxon>
        <taxon>Tracheophyta</taxon>
        <taxon>Spermatophyta</taxon>
        <taxon>Magnoliopsida</taxon>
        <taxon>Liliopsida</taxon>
        <taxon>Poales</taxon>
        <taxon>Poaceae</taxon>
        <taxon>PACMAD clade</taxon>
        <taxon>Arundinoideae</taxon>
        <taxon>Arundineae</taxon>
        <taxon>Arundo</taxon>
    </lineage>
</organism>
<feature type="region of interest" description="Disordered" evidence="1">
    <location>
        <begin position="1"/>
        <end position="65"/>
    </location>
</feature>
<accession>A0A0A9HHD7</accession>
<reference evidence="2" key="2">
    <citation type="journal article" date="2015" name="Data Brief">
        <title>Shoot transcriptome of the giant reed, Arundo donax.</title>
        <authorList>
            <person name="Barrero R.A."/>
            <person name="Guerrero F.D."/>
            <person name="Moolhuijzen P."/>
            <person name="Goolsby J.A."/>
            <person name="Tidwell J."/>
            <person name="Bellgard S.E."/>
            <person name="Bellgard M.I."/>
        </authorList>
    </citation>
    <scope>NUCLEOTIDE SEQUENCE</scope>
    <source>
        <tissue evidence="2">Shoot tissue taken approximately 20 cm above the soil surface</tissue>
    </source>
</reference>